<dbReference type="Proteomes" id="UP000054921">
    <property type="component" value="Unassembled WGS sequence"/>
</dbReference>
<sequence>MQKFHNWHNDKYAFLDLLANVDRPTSQTLEKLLFPVPRYVPKNLYIDVGLFHQNKSLPIDTPSPLLQEENLQYRKKYHAVMQVVKAPSPAFVLEHEALIDIRGFPYLCLLFEFWLVLANAQNALALSL</sequence>
<name>A0A0W0S5U9_9GAMM</name>
<proteinExistence type="predicted"/>
<gene>
    <name evidence="1" type="ORF">Lche_0858</name>
</gene>
<reference evidence="1 2" key="1">
    <citation type="submission" date="2015-11" db="EMBL/GenBank/DDBJ databases">
        <title>Genomic analysis of 38 Legionella species identifies large and diverse effector repertoires.</title>
        <authorList>
            <person name="Burstein D."/>
            <person name="Amaro F."/>
            <person name="Zusman T."/>
            <person name="Lifshitz Z."/>
            <person name="Cohen O."/>
            <person name="Gilbert J.A."/>
            <person name="Pupko T."/>
            <person name="Shuman H.A."/>
            <person name="Segal G."/>
        </authorList>
    </citation>
    <scope>NUCLEOTIDE SEQUENCE [LARGE SCALE GENOMIC DNA]</scope>
    <source>
        <strain evidence="1 2">ORW</strain>
    </source>
</reference>
<organism evidence="1 2">
    <name type="scientific">Legionella cherrii</name>
    <dbReference type="NCBI Taxonomy" id="28084"/>
    <lineage>
        <taxon>Bacteria</taxon>
        <taxon>Pseudomonadati</taxon>
        <taxon>Pseudomonadota</taxon>
        <taxon>Gammaproteobacteria</taxon>
        <taxon>Legionellales</taxon>
        <taxon>Legionellaceae</taxon>
        <taxon>Legionella</taxon>
    </lineage>
</organism>
<protein>
    <submittedName>
        <fullName evidence="1">Uncharacterized protein</fullName>
    </submittedName>
</protein>
<comment type="caution">
    <text evidence="1">The sequence shown here is derived from an EMBL/GenBank/DDBJ whole genome shotgun (WGS) entry which is preliminary data.</text>
</comment>
<evidence type="ECO:0000313" key="2">
    <source>
        <dbReference type="Proteomes" id="UP000054921"/>
    </source>
</evidence>
<accession>A0A0W0S5U9</accession>
<dbReference type="AlphaFoldDB" id="A0A0W0S5U9"/>
<dbReference type="EMBL" id="LNXW01000013">
    <property type="protein sequence ID" value="KTC78838.1"/>
    <property type="molecule type" value="Genomic_DNA"/>
</dbReference>
<evidence type="ECO:0000313" key="1">
    <source>
        <dbReference type="EMBL" id="KTC78838.1"/>
    </source>
</evidence>